<name>A0ABS4AZB2_9PROT</name>
<dbReference type="Gene3D" id="3.40.190.150">
    <property type="entry name" value="Bordetella uptake gene, domain 1"/>
    <property type="match status" value="1"/>
</dbReference>
<dbReference type="Pfam" id="PF03401">
    <property type="entry name" value="TctC"/>
    <property type="match status" value="1"/>
</dbReference>
<gene>
    <name evidence="3" type="ORF">J5Y09_22345</name>
</gene>
<feature type="signal peptide" evidence="2">
    <location>
        <begin position="1"/>
        <end position="24"/>
    </location>
</feature>
<comment type="similarity">
    <text evidence="1">Belongs to the UPF0065 (bug) family.</text>
</comment>
<dbReference type="InterPro" id="IPR042100">
    <property type="entry name" value="Bug_dom1"/>
</dbReference>
<protein>
    <submittedName>
        <fullName evidence="3">Tripartite tricarboxylate transporter substrate binding protein</fullName>
    </submittedName>
</protein>
<dbReference type="CDD" id="cd07012">
    <property type="entry name" value="PBP2_Bug_TTT"/>
    <property type="match status" value="1"/>
</dbReference>
<feature type="chain" id="PRO_5045795569" evidence="2">
    <location>
        <begin position="25"/>
        <end position="319"/>
    </location>
</feature>
<keyword evidence="4" id="KW-1185">Reference proteome</keyword>
<evidence type="ECO:0000313" key="4">
    <source>
        <dbReference type="Proteomes" id="UP000680815"/>
    </source>
</evidence>
<dbReference type="RefSeq" id="WP_209354076.1">
    <property type="nucleotide sequence ID" value="NZ_JAGIYZ010000034.1"/>
</dbReference>
<dbReference type="Proteomes" id="UP000680815">
    <property type="component" value="Unassembled WGS sequence"/>
</dbReference>
<sequence length="319" mass="33426">MITRRLLGAAALAVAATLPNPAPAQEAFPNRAVQVVLPYPPGNAIDLLVRALAAQMSAPLGQSVVVVNRDGAAGVVGSVSVLRAPADGYTVLFMPALVASVLPVTQPTSGLQTGSFRPVCQVFSNSMALVVRPDSPIRTLADLQRAAQANPGRMTYGTLGVTSIPHLAMVQWLGAARAEIEHVPYRADAAVMTEVLQGRIDVGSIVLGSAAGRGDIRVLAVFDRQRHPDFPDAATAVEQGFDVAPASFGGLFVLAGTPEDRIARIEAACASAANSEAYRTAARTGSQPANYFLAREDFARRLADDIAQKAEVLRGIRLN</sequence>
<dbReference type="InterPro" id="IPR005064">
    <property type="entry name" value="BUG"/>
</dbReference>
<organism evidence="3 4">
    <name type="scientific">Roseomonas nitratireducens</name>
    <dbReference type="NCBI Taxonomy" id="2820810"/>
    <lineage>
        <taxon>Bacteria</taxon>
        <taxon>Pseudomonadati</taxon>
        <taxon>Pseudomonadota</taxon>
        <taxon>Alphaproteobacteria</taxon>
        <taxon>Acetobacterales</taxon>
        <taxon>Roseomonadaceae</taxon>
        <taxon>Roseomonas</taxon>
    </lineage>
</organism>
<evidence type="ECO:0000256" key="2">
    <source>
        <dbReference type="SAM" id="SignalP"/>
    </source>
</evidence>
<reference evidence="3 4" key="1">
    <citation type="submission" date="2021-03" db="EMBL/GenBank/DDBJ databases">
        <authorList>
            <person name="So Y."/>
        </authorList>
    </citation>
    <scope>NUCLEOTIDE SEQUENCE [LARGE SCALE GENOMIC DNA]</scope>
    <source>
        <strain evidence="3 4">PWR1</strain>
    </source>
</reference>
<dbReference type="PANTHER" id="PTHR42928">
    <property type="entry name" value="TRICARBOXYLATE-BINDING PROTEIN"/>
    <property type="match status" value="1"/>
</dbReference>
<dbReference type="EMBL" id="JAGIYZ010000034">
    <property type="protein sequence ID" value="MBP0466686.1"/>
    <property type="molecule type" value="Genomic_DNA"/>
</dbReference>
<proteinExistence type="inferred from homology"/>
<dbReference type="Gene3D" id="3.40.190.10">
    <property type="entry name" value="Periplasmic binding protein-like II"/>
    <property type="match status" value="1"/>
</dbReference>
<comment type="caution">
    <text evidence="3">The sequence shown here is derived from an EMBL/GenBank/DDBJ whole genome shotgun (WGS) entry which is preliminary data.</text>
</comment>
<dbReference type="SUPFAM" id="SSF53850">
    <property type="entry name" value="Periplasmic binding protein-like II"/>
    <property type="match status" value="1"/>
</dbReference>
<evidence type="ECO:0000313" key="3">
    <source>
        <dbReference type="EMBL" id="MBP0466686.1"/>
    </source>
</evidence>
<dbReference type="PANTHER" id="PTHR42928:SF5">
    <property type="entry name" value="BLR1237 PROTEIN"/>
    <property type="match status" value="1"/>
</dbReference>
<keyword evidence="2" id="KW-0732">Signal</keyword>
<evidence type="ECO:0000256" key="1">
    <source>
        <dbReference type="ARBA" id="ARBA00006987"/>
    </source>
</evidence>
<dbReference type="PIRSF" id="PIRSF017082">
    <property type="entry name" value="YflP"/>
    <property type="match status" value="1"/>
</dbReference>
<accession>A0ABS4AZB2</accession>